<evidence type="ECO:0000256" key="2">
    <source>
        <dbReference type="ARBA" id="ARBA00022737"/>
    </source>
</evidence>
<dbReference type="InterPro" id="IPR015943">
    <property type="entry name" value="WD40/YVTN_repeat-like_dom_sf"/>
</dbReference>
<dbReference type="PANTHER" id="PTHR46042">
    <property type="entry name" value="DIPHTHINE METHYLTRANSFERASE"/>
    <property type="match status" value="1"/>
</dbReference>
<keyword evidence="6" id="KW-1185">Reference proteome</keyword>
<dbReference type="InterPro" id="IPR052415">
    <property type="entry name" value="Diphthine_MTase"/>
</dbReference>
<accession>A0AAN7AP94</accession>
<evidence type="ECO:0000256" key="3">
    <source>
        <dbReference type="ARBA" id="ARBA00043952"/>
    </source>
</evidence>
<name>A0AAN7AP94_9PEZI</name>
<protein>
    <recommendedName>
        <fullName evidence="7">Diphthine methyltransferase</fullName>
    </recommendedName>
</protein>
<proteinExistence type="predicted"/>
<dbReference type="Gene3D" id="2.130.10.10">
    <property type="entry name" value="YVTN repeat-like/Quinoprotein amine dehydrogenase"/>
    <property type="match status" value="1"/>
</dbReference>
<dbReference type="SUPFAM" id="SSF101908">
    <property type="entry name" value="Putative isomerase YbhE"/>
    <property type="match status" value="1"/>
</dbReference>
<keyword evidence="2" id="KW-0677">Repeat</keyword>
<dbReference type="GO" id="GO:0061685">
    <property type="term" value="F:diphthine methylesterase activity"/>
    <property type="evidence" value="ECO:0007669"/>
    <property type="project" value="TreeGrafter"/>
</dbReference>
<dbReference type="AlphaFoldDB" id="A0AAN7AP94"/>
<dbReference type="GO" id="GO:0005737">
    <property type="term" value="C:cytoplasm"/>
    <property type="evidence" value="ECO:0007669"/>
    <property type="project" value="TreeGrafter"/>
</dbReference>
<reference evidence="5" key="2">
    <citation type="submission" date="2023-05" db="EMBL/GenBank/DDBJ databases">
        <authorList>
            <consortium name="Lawrence Berkeley National Laboratory"/>
            <person name="Steindorff A."/>
            <person name="Hensen N."/>
            <person name="Bonometti L."/>
            <person name="Westerberg I."/>
            <person name="Brannstrom I.O."/>
            <person name="Guillou S."/>
            <person name="Cros-Aarteil S."/>
            <person name="Calhoun S."/>
            <person name="Haridas S."/>
            <person name="Kuo A."/>
            <person name="Mondo S."/>
            <person name="Pangilinan J."/>
            <person name="Riley R."/>
            <person name="Labutti K."/>
            <person name="Andreopoulos B."/>
            <person name="Lipzen A."/>
            <person name="Chen C."/>
            <person name="Yanf M."/>
            <person name="Daum C."/>
            <person name="Ng V."/>
            <person name="Clum A."/>
            <person name="Ohm R."/>
            <person name="Martin F."/>
            <person name="Silar P."/>
            <person name="Natvig D."/>
            <person name="Lalanne C."/>
            <person name="Gautier V."/>
            <person name="Ament-Velasquez S.L."/>
            <person name="Kruys A."/>
            <person name="Hutchinson M.I."/>
            <person name="Powell A.J."/>
            <person name="Barry K."/>
            <person name="Miller A.N."/>
            <person name="Grigoriev I.V."/>
            <person name="Debuchy R."/>
            <person name="Gladieux P."/>
            <person name="Thoren M.H."/>
            <person name="Johannesson H."/>
        </authorList>
    </citation>
    <scope>NUCLEOTIDE SEQUENCE</scope>
    <source>
        <strain evidence="5">CBS 315.58</strain>
    </source>
</reference>
<dbReference type="EMBL" id="MU864065">
    <property type="protein sequence ID" value="KAK4194393.1"/>
    <property type="molecule type" value="Genomic_DNA"/>
</dbReference>
<feature type="region of interest" description="Disordered" evidence="4">
    <location>
        <begin position="43"/>
        <end position="74"/>
    </location>
</feature>
<gene>
    <name evidence="5" type="ORF">QBC40DRAFT_270155</name>
</gene>
<organism evidence="5 6">
    <name type="scientific">Triangularia verruculosa</name>
    <dbReference type="NCBI Taxonomy" id="2587418"/>
    <lineage>
        <taxon>Eukaryota</taxon>
        <taxon>Fungi</taxon>
        <taxon>Dikarya</taxon>
        <taxon>Ascomycota</taxon>
        <taxon>Pezizomycotina</taxon>
        <taxon>Sordariomycetes</taxon>
        <taxon>Sordariomycetidae</taxon>
        <taxon>Sordariales</taxon>
        <taxon>Podosporaceae</taxon>
        <taxon>Triangularia</taxon>
    </lineage>
</organism>
<dbReference type="Proteomes" id="UP001303160">
    <property type="component" value="Unassembled WGS sequence"/>
</dbReference>
<evidence type="ECO:0000313" key="6">
    <source>
        <dbReference type="Proteomes" id="UP001303160"/>
    </source>
</evidence>
<comment type="pathway">
    <text evidence="3">Protein modification.</text>
</comment>
<dbReference type="PANTHER" id="PTHR46042:SF1">
    <property type="entry name" value="DIPHTHINE METHYLTRANSFERASE"/>
    <property type="match status" value="1"/>
</dbReference>
<evidence type="ECO:0000256" key="4">
    <source>
        <dbReference type="SAM" id="MobiDB-lite"/>
    </source>
</evidence>
<reference evidence="5" key="1">
    <citation type="journal article" date="2023" name="Mol. Phylogenet. Evol.">
        <title>Genome-scale phylogeny and comparative genomics of the fungal order Sordariales.</title>
        <authorList>
            <person name="Hensen N."/>
            <person name="Bonometti L."/>
            <person name="Westerberg I."/>
            <person name="Brannstrom I.O."/>
            <person name="Guillou S."/>
            <person name="Cros-Aarteil S."/>
            <person name="Calhoun S."/>
            <person name="Haridas S."/>
            <person name="Kuo A."/>
            <person name="Mondo S."/>
            <person name="Pangilinan J."/>
            <person name="Riley R."/>
            <person name="LaButti K."/>
            <person name="Andreopoulos B."/>
            <person name="Lipzen A."/>
            <person name="Chen C."/>
            <person name="Yan M."/>
            <person name="Daum C."/>
            <person name="Ng V."/>
            <person name="Clum A."/>
            <person name="Steindorff A."/>
            <person name="Ohm R.A."/>
            <person name="Martin F."/>
            <person name="Silar P."/>
            <person name="Natvig D.O."/>
            <person name="Lalanne C."/>
            <person name="Gautier V."/>
            <person name="Ament-Velasquez S.L."/>
            <person name="Kruys A."/>
            <person name="Hutchinson M.I."/>
            <person name="Powell A.J."/>
            <person name="Barry K."/>
            <person name="Miller A.N."/>
            <person name="Grigoriev I.V."/>
            <person name="Debuchy R."/>
            <person name="Gladieux P."/>
            <person name="Hiltunen Thoren M."/>
            <person name="Johannesson H."/>
        </authorList>
    </citation>
    <scope>NUCLEOTIDE SEQUENCE</scope>
    <source>
        <strain evidence="5">CBS 315.58</strain>
    </source>
</reference>
<keyword evidence="1" id="KW-0853">WD repeat</keyword>
<evidence type="ECO:0000313" key="5">
    <source>
        <dbReference type="EMBL" id="KAK4194393.1"/>
    </source>
</evidence>
<evidence type="ECO:0000256" key="1">
    <source>
        <dbReference type="ARBA" id="ARBA00022574"/>
    </source>
</evidence>
<feature type="compositionally biased region" description="Basic and acidic residues" evidence="4">
    <location>
        <begin position="43"/>
        <end position="55"/>
    </location>
</feature>
<sequence length="414" mass="46137">MEEDPGKLINSIWSQELDLPPSCVEFCPAHPSYFLVGTYNLQKDDAEPQPEKETKEGDDESSQPAKPKKTQSRNGSILVFQLQDNNNIVPVQTEPQPSALLDLHFNPNERFQDICATVSSTATLAIFRFSPGPGEDKPLKHLHTMDIEPMSGGEISASEGSEILFLSVCWHPSRYDMLAVTTNTGYVYLVHLPAWDRGWKLHAEPAITHTLEAWTVNLSSNLGATDSSDDVSFRIFSGGDDSKLRYGTVTWNPADDIPTETISAVEARGHDAGVTAILPLFVQEDGSEVLVTGSYDENIRLFSLAPYGRPKNLVEMGLGGGVWRLKLIDLDQTPNEKYRWRARILASCMHTGSRVVDVLQAADGEHHIQVLGRFEDHKSMNYGSDFYPARKDKLTVVSTSFYDRLLCLWQLELP</sequence>
<comment type="caution">
    <text evidence="5">The sequence shown here is derived from an EMBL/GenBank/DDBJ whole genome shotgun (WGS) entry which is preliminary data.</text>
</comment>
<dbReference type="GO" id="GO:0017183">
    <property type="term" value="P:protein histidyl modification to diphthamide"/>
    <property type="evidence" value="ECO:0007669"/>
    <property type="project" value="TreeGrafter"/>
</dbReference>
<evidence type="ECO:0008006" key="7">
    <source>
        <dbReference type="Google" id="ProtNLM"/>
    </source>
</evidence>